<keyword evidence="2" id="KW-1185">Reference proteome</keyword>
<accession>A0ACC3D7S2</accession>
<reference evidence="1" key="1">
    <citation type="submission" date="2024-09" db="EMBL/GenBank/DDBJ databases">
        <title>Black Yeasts Isolated from many extreme environments.</title>
        <authorList>
            <person name="Coleine C."/>
            <person name="Stajich J.E."/>
            <person name="Selbmann L."/>
        </authorList>
    </citation>
    <scope>NUCLEOTIDE SEQUENCE</scope>
    <source>
        <strain evidence="1">CCFEE 5737</strain>
    </source>
</reference>
<feature type="non-terminal residue" evidence="1">
    <location>
        <position position="259"/>
    </location>
</feature>
<name>A0ACC3D7S2_9PEZI</name>
<evidence type="ECO:0000313" key="1">
    <source>
        <dbReference type="EMBL" id="KAK3063246.1"/>
    </source>
</evidence>
<proteinExistence type="predicted"/>
<gene>
    <name evidence="1" type="ORF">LTS18_001933</name>
</gene>
<organism evidence="1 2">
    <name type="scientific">Coniosporium uncinatum</name>
    <dbReference type="NCBI Taxonomy" id="93489"/>
    <lineage>
        <taxon>Eukaryota</taxon>
        <taxon>Fungi</taxon>
        <taxon>Dikarya</taxon>
        <taxon>Ascomycota</taxon>
        <taxon>Pezizomycotina</taxon>
        <taxon>Dothideomycetes</taxon>
        <taxon>Dothideomycetes incertae sedis</taxon>
        <taxon>Coniosporium</taxon>
    </lineage>
</organism>
<evidence type="ECO:0000313" key="2">
    <source>
        <dbReference type="Proteomes" id="UP001186974"/>
    </source>
</evidence>
<comment type="caution">
    <text evidence="1">The sequence shown here is derived from an EMBL/GenBank/DDBJ whole genome shotgun (WGS) entry which is preliminary data.</text>
</comment>
<sequence>MIFFLVSCISLCNLLLVYSAQDPIRPYPIPDIPTTSFLNHSSYLANLYDDHQWYLDHIPFVDLPDKRIQDVYYYRASLIKRHLKFAHEGHGWMFTSFTQPVAQARKFQTLPGAVPHTILETRWLRDVNFAKDEIQLYTRQGAESLTGILYTNWIPQAIYEHAQVTGDVDFLIAQLPGMIHMYELWHDQFDNDTHLYFRSPVLDSQEYSLTNYLTAGADGGPVTQWNSLDNNYKVLLDGPPTYRPNFNAYMVAGARSIAA</sequence>
<protein>
    <submittedName>
        <fullName evidence="1">Uncharacterized protein</fullName>
    </submittedName>
</protein>
<dbReference type="EMBL" id="JAWDJW010006930">
    <property type="protein sequence ID" value="KAK3063246.1"/>
    <property type="molecule type" value="Genomic_DNA"/>
</dbReference>
<dbReference type="Proteomes" id="UP001186974">
    <property type="component" value="Unassembled WGS sequence"/>
</dbReference>